<sequence>MSASHHPDPRRMSTNAPRNRYQAVPPTNATQPPPGSHRSDPFYGHEIIATLSARFITHLFDCPDVPPDHHRRQSRSRRFRISSPTDFIGRSYIHVSRSSGHRLFISAFMIASKVICDDTYSNKSWGIVAQGLFSLREINQMEREMCNYLEWELSVDNSILTTFEKRLREDFRSPTGPYPNYPLAMVSRRAARAAASASATPVPEPNDTTSPIPNFGNQRHQTTPSGSPQPASTWSSPRTPDTPSPSYSNSTSPASSASPATPVGGDDYSARVRGLDTPPVFALSHEMPPVHPLKGQMFAMAMPSTW</sequence>
<dbReference type="GO" id="GO:0016538">
    <property type="term" value="F:cyclin-dependent protein serine/threonine kinase regulator activity"/>
    <property type="evidence" value="ECO:0007669"/>
    <property type="project" value="TreeGrafter"/>
</dbReference>
<accession>A0A9P3PLQ3</accession>
<comment type="caution">
    <text evidence="3">The sequence shown here is derived from an EMBL/GenBank/DDBJ whole genome shotgun (WGS) entry which is preliminary data.</text>
</comment>
<evidence type="ECO:0000313" key="3">
    <source>
        <dbReference type="EMBL" id="GLB37739.1"/>
    </source>
</evidence>
<dbReference type="Gene3D" id="1.10.472.10">
    <property type="entry name" value="Cyclin-like"/>
    <property type="match status" value="1"/>
</dbReference>
<keyword evidence="4" id="KW-1185">Reference proteome</keyword>
<feature type="compositionally biased region" description="Basic and acidic residues" evidence="1">
    <location>
        <begin position="1"/>
        <end position="11"/>
    </location>
</feature>
<dbReference type="EMBL" id="BRPK01000004">
    <property type="protein sequence ID" value="GLB37739.1"/>
    <property type="molecule type" value="Genomic_DNA"/>
</dbReference>
<evidence type="ECO:0000256" key="1">
    <source>
        <dbReference type="SAM" id="MobiDB-lite"/>
    </source>
</evidence>
<evidence type="ECO:0000313" key="4">
    <source>
        <dbReference type="Proteomes" id="UP001063166"/>
    </source>
</evidence>
<feature type="region of interest" description="Disordered" evidence="1">
    <location>
        <begin position="194"/>
        <end position="273"/>
    </location>
</feature>
<dbReference type="InterPro" id="IPR013922">
    <property type="entry name" value="Cyclin_PHO80-like"/>
</dbReference>
<feature type="compositionally biased region" description="Polar residues" evidence="1">
    <location>
        <begin position="206"/>
        <end position="231"/>
    </location>
</feature>
<dbReference type="SUPFAM" id="SSF47954">
    <property type="entry name" value="Cyclin-like"/>
    <property type="match status" value="1"/>
</dbReference>
<dbReference type="Proteomes" id="UP001063166">
    <property type="component" value="Unassembled WGS sequence"/>
</dbReference>
<protein>
    <submittedName>
        <fullName evidence="3">Cyclin</fullName>
    </submittedName>
</protein>
<gene>
    <name evidence="3" type="ORF">LshimejAT787_0407900</name>
</gene>
<dbReference type="Pfam" id="PF00134">
    <property type="entry name" value="Cyclin_N"/>
    <property type="match status" value="1"/>
</dbReference>
<dbReference type="GO" id="GO:0019901">
    <property type="term" value="F:protein kinase binding"/>
    <property type="evidence" value="ECO:0007669"/>
    <property type="project" value="InterPro"/>
</dbReference>
<dbReference type="InterPro" id="IPR006671">
    <property type="entry name" value="Cyclin_N"/>
</dbReference>
<feature type="domain" description="Cyclin N-terminal" evidence="2">
    <location>
        <begin position="94"/>
        <end position="154"/>
    </location>
</feature>
<feature type="compositionally biased region" description="Low complexity" evidence="1">
    <location>
        <begin position="232"/>
        <end position="262"/>
    </location>
</feature>
<dbReference type="OrthoDB" id="244495at2759"/>
<dbReference type="GO" id="GO:0000307">
    <property type="term" value="C:cyclin-dependent protein kinase holoenzyme complex"/>
    <property type="evidence" value="ECO:0007669"/>
    <property type="project" value="TreeGrafter"/>
</dbReference>
<organism evidence="3 4">
    <name type="scientific">Lyophyllum shimeji</name>
    <name type="common">Hon-shimeji</name>
    <name type="synonym">Tricholoma shimeji</name>
    <dbReference type="NCBI Taxonomy" id="47721"/>
    <lineage>
        <taxon>Eukaryota</taxon>
        <taxon>Fungi</taxon>
        <taxon>Dikarya</taxon>
        <taxon>Basidiomycota</taxon>
        <taxon>Agaricomycotina</taxon>
        <taxon>Agaricomycetes</taxon>
        <taxon>Agaricomycetidae</taxon>
        <taxon>Agaricales</taxon>
        <taxon>Tricholomatineae</taxon>
        <taxon>Lyophyllaceae</taxon>
        <taxon>Lyophyllum</taxon>
    </lineage>
</organism>
<reference evidence="3" key="1">
    <citation type="submission" date="2022-07" db="EMBL/GenBank/DDBJ databases">
        <title>The genome of Lyophyllum shimeji provides insight into the initial evolution of ectomycorrhizal fungal genome.</title>
        <authorList>
            <person name="Kobayashi Y."/>
            <person name="Shibata T."/>
            <person name="Hirakawa H."/>
            <person name="Shigenobu S."/>
            <person name="Nishiyama T."/>
            <person name="Yamada A."/>
            <person name="Hasebe M."/>
            <person name="Kawaguchi M."/>
        </authorList>
    </citation>
    <scope>NUCLEOTIDE SEQUENCE</scope>
    <source>
        <strain evidence="3">AT787</strain>
    </source>
</reference>
<dbReference type="InterPro" id="IPR036915">
    <property type="entry name" value="Cyclin-like_sf"/>
</dbReference>
<feature type="region of interest" description="Disordered" evidence="1">
    <location>
        <begin position="1"/>
        <end position="41"/>
    </location>
</feature>
<dbReference type="CDD" id="cd20557">
    <property type="entry name" value="CYCLIN_ScPCL1-like"/>
    <property type="match status" value="1"/>
</dbReference>
<name>A0A9P3PLQ3_LYOSH</name>
<evidence type="ECO:0000259" key="2">
    <source>
        <dbReference type="Pfam" id="PF00134"/>
    </source>
</evidence>
<dbReference type="GO" id="GO:0005634">
    <property type="term" value="C:nucleus"/>
    <property type="evidence" value="ECO:0007669"/>
    <property type="project" value="TreeGrafter"/>
</dbReference>
<dbReference type="PANTHER" id="PTHR15615:SF108">
    <property type="entry name" value="PROTEIN CNPPD1"/>
    <property type="match status" value="1"/>
</dbReference>
<dbReference type="AlphaFoldDB" id="A0A9P3PLQ3"/>
<proteinExistence type="predicted"/>
<dbReference type="PANTHER" id="PTHR15615">
    <property type="match status" value="1"/>
</dbReference>